<reference evidence="8 9" key="2">
    <citation type="journal article" date="2015" name="Syst. Appl. Microbiol.">
        <title>Nitrincola nitratireducens sp. nov. isolated from a haloalkaline crater lake.</title>
        <authorList>
            <person name="Singh A."/>
            <person name="Vaidya B."/>
            <person name="Tanuku N.R."/>
            <person name="Pinnaka A.K."/>
        </authorList>
    </citation>
    <scope>NUCLEOTIDE SEQUENCE [LARGE SCALE GENOMIC DNA]</scope>
    <source>
        <strain evidence="8 9">AK23</strain>
    </source>
</reference>
<evidence type="ECO:0000313" key="9">
    <source>
        <dbReference type="Proteomes" id="UP000019464"/>
    </source>
</evidence>
<evidence type="ECO:0000256" key="2">
    <source>
        <dbReference type="ARBA" id="ARBA00022741"/>
    </source>
</evidence>
<evidence type="ECO:0000313" key="8">
    <source>
        <dbReference type="EMBL" id="EXJ09121.1"/>
    </source>
</evidence>
<dbReference type="Pfam" id="PF00069">
    <property type="entry name" value="Pkinase"/>
    <property type="match status" value="1"/>
</dbReference>
<keyword evidence="6" id="KW-0812">Transmembrane</keyword>
<dbReference type="PROSITE" id="PS00108">
    <property type="entry name" value="PROTEIN_KINASE_ST"/>
    <property type="match status" value="1"/>
</dbReference>
<accession>W9UWL6</accession>
<evidence type="ECO:0000256" key="4">
    <source>
        <dbReference type="ARBA" id="ARBA00022840"/>
    </source>
</evidence>
<evidence type="ECO:0000256" key="6">
    <source>
        <dbReference type="SAM" id="Phobius"/>
    </source>
</evidence>
<dbReference type="InterPro" id="IPR000719">
    <property type="entry name" value="Prot_kinase_dom"/>
</dbReference>
<evidence type="ECO:0000256" key="5">
    <source>
        <dbReference type="PROSITE-ProRule" id="PRU10141"/>
    </source>
</evidence>
<dbReference type="InterPro" id="IPR017441">
    <property type="entry name" value="Protein_kinase_ATP_BS"/>
</dbReference>
<dbReference type="EMBL" id="AONB01000033">
    <property type="protein sequence ID" value="EXJ09121.1"/>
    <property type="molecule type" value="Genomic_DNA"/>
</dbReference>
<evidence type="ECO:0000256" key="3">
    <source>
        <dbReference type="ARBA" id="ARBA00022777"/>
    </source>
</evidence>
<dbReference type="EC" id="2.7.11.1" evidence="8"/>
<dbReference type="InterPro" id="IPR011009">
    <property type="entry name" value="Kinase-like_dom_sf"/>
</dbReference>
<dbReference type="Gene3D" id="3.30.200.20">
    <property type="entry name" value="Phosphorylase Kinase, domain 1"/>
    <property type="match status" value="1"/>
</dbReference>
<dbReference type="GO" id="GO:0005524">
    <property type="term" value="F:ATP binding"/>
    <property type="evidence" value="ECO:0007669"/>
    <property type="project" value="UniProtKB-UniRule"/>
</dbReference>
<sequence>MSKPTFNHRTLPQGYQLGDYVIQDLLGQGGFGIAYLAQDSQLQNLVVIKEYFPNELASRDGQTVSALGTNGQIDYEKGMARFLEEGRALARFNHPAVVRILKYFQQNNTAYLVMEFIDGEPLDSYLKRKHTLTPEVVEHLAKELLDGLAVVHQHGLIHRDIKPANIMLRPGGKPVLIDFGAAKEELAEKSHSVVVTPGYGALEQYSSKAKLAPATDLYAVGATLYKCLTAQTPEEATARVIDDTHIPVNQLPIAQQCPPGLVALIDQCMQLKEKERPQSAEQAKGLLSDVIVKDPLPLITTDTIEASDTTKRKSTKKASLLVSVLLGGVVMAFGGYFFIQSTSMSVPVEVSQPVDSKQTLAEEVVLIGGRYKDNKDGTVTDIETNLTWMRCSLGQTWTGSFCSGAPTYYNWRHALDDSKQTHFASKNDWRLPTVYELHAIVNCTSEQQKDLLIDESGYTAKLGDVFLDGGCEGEFNSPTIVIQAFPNTFTSSAWTSSETKGQLGFGSWGINFEDGGAEPFDRRYSHSVRLVRDEL</sequence>
<reference evidence="9" key="1">
    <citation type="submission" date="2012-11" db="EMBL/GenBank/DDBJ databases">
        <authorList>
            <person name="Singh A."/>
            <person name="Pinnaka A.K."/>
            <person name="Vaidya B."/>
        </authorList>
    </citation>
    <scope>NUCLEOTIDE SEQUENCE [LARGE SCALE GENOMIC DNA]</scope>
    <source>
        <strain evidence="9">AK23</strain>
    </source>
</reference>
<dbReference type="GO" id="GO:0042594">
    <property type="term" value="P:response to starvation"/>
    <property type="evidence" value="ECO:0007669"/>
    <property type="project" value="TreeGrafter"/>
</dbReference>
<dbReference type="InterPro" id="IPR011460">
    <property type="entry name" value="Lcl_C"/>
</dbReference>
<evidence type="ECO:0000256" key="1">
    <source>
        <dbReference type="ARBA" id="ARBA00022679"/>
    </source>
</evidence>
<protein>
    <submittedName>
        <fullName evidence="8">Serine/threonine-protein kinase D</fullName>
        <ecNumber evidence="8">2.7.11.1</ecNumber>
    </submittedName>
</protein>
<comment type="caution">
    <text evidence="8">The sequence shown here is derived from an EMBL/GenBank/DDBJ whole genome shotgun (WGS) entry which is preliminary data.</text>
</comment>
<keyword evidence="2 5" id="KW-0547">Nucleotide-binding</keyword>
<dbReference type="PROSITE" id="PS50011">
    <property type="entry name" value="PROTEIN_KINASE_DOM"/>
    <property type="match status" value="1"/>
</dbReference>
<feature type="domain" description="Protein kinase" evidence="7">
    <location>
        <begin position="20"/>
        <end position="291"/>
    </location>
</feature>
<dbReference type="AlphaFoldDB" id="W9UWL6"/>
<gene>
    <name evidence="8" type="primary">spkD_2</name>
    <name evidence="8" type="ORF">D791_03951</name>
</gene>
<keyword evidence="9" id="KW-1185">Reference proteome</keyword>
<feature type="transmembrane region" description="Helical" evidence="6">
    <location>
        <begin position="320"/>
        <end position="339"/>
    </location>
</feature>
<organism evidence="8 9">
    <name type="scientific">Nitrincola nitratireducens</name>
    <dbReference type="NCBI Taxonomy" id="1229521"/>
    <lineage>
        <taxon>Bacteria</taxon>
        <taxon>Pseudomonadati</taxon>
        <taxon>Pseudomonadota</taxon>
        <taxon>Gammaproteobacteria</taxon>
        <taxon>Oceanospirillales</taxon>
        <taxon>Oceanospirillaceae</taxon>
        <taxon>Nitrincola</taxon>
    </lineage>
</organism>
<dbReference type="OrthoDB" id="9793251at2"/>
<dbReference type="InterPro" id="IPR045269">
    <property type="entry name" value="Atg1-like"/>
</dbReference>
<keyword evidence="6" id="KW-1133">Transmembrane helix</keyword>
<proteinExistence type="predicted"/>
<dbReference type="GO" id="GO:0004674">
    <property type="term" value="F:protein serine/threonine kinase activity"/>
    <property type="evidence" value="ECO:0007669"/>
    <property type="project" value="UniProtKB-EC"/>
</dbReference>
<dbReference type="PROSITE" id="PS00107">
    <property type="entry name" value="PROTEIN_KINASE_ATP"/>
    <property type="match status" value="1"/>
</dbReference>
<dbReference type="Pfam" id="PF07603">
    <property type="entry name" value="Lcl_C"/>
    <property type="match status" value="1"/>
</dbReference>
<keyword evidence="3 8" id="KW-0418">Kinase</keyword>
<keyword evidence="6" id="KW-0472">Membrane</keyword>
<dbReference type="RefSeq" id="WP_051514674.1">
    <property type="nucleotide sequence ID" value="NZ_AONB01000033.1"/>
</dbReference>
<feature type="binding site" evidence="5">
    <location>
        <position position="49"/>
    </location>
    <ligand>
        <name>ATP</name>
        <dbReference type="ChEBI" id="CHEBI:30616"/>
    </ligand>
</feature>
<keyword evidence="4 5" id="KW-0067">ATP-binding</keyword>
<dbReference type="InterPro" id="IPR008271">
    <property type="entry name" value="Ser/Thr_kinase_AS"/>
</dbReference>
<dbReference type="GO" id="GO:0034045">
    <property type="term" value="C:phagophore assembly site membrane"/>
    <property type="evidence" value="ECO:0007669"/>
    <property type="project" value="TreeGrafter"/>
</dbReference>
<dbReference type="Proteomes" id="UP000019464">
    <property type="component" value="Unassembled WGS sequence"/>
</dbReference>
<name>W9UWL6_9GAMM</name>
<dbReference type="PANTHER" id="PTHR24348:SF22">
    <property type="entry name" value="NON-SPECIFIC SERINE_THREONINE PROTEIN KINASE"/>
    <property type="match status" value="1"/>
</dbReference>
<dbReference type="Gene3D" id="1.10.510.10">
    <property type="entry name" value="Transferase(Phosphotransferase) domain 1"/>
    <property type="match status" value="1"/>
</dbReference>
<dbReference type="GO" id="GO:0005776">
    <property type="term" value="C:autophagosome"/>
    <property type="evidence" value="ECO:0007669"/>
    <property type="project" value="TreeGrafter"/>
</dbReference>
<dbReference type="STRING" id="1229521.D791_03951"/>
<keyword evidence="1 8" id="KW-0808">Transferase</keyword>
<dbReference type="GO" id="GO:0005829">
    <property type="term" value="C:cytosol"/>
    <property type="evidence" value="ECO:0007669"/>
    <property type="project" value="TreeGrafter"/>
</dbReference>
<dbReference type="SMART" id="SM00220">
    <property type="entry name" value="S_TKc"/>
    <property type="match status" value="1"/>
</dbReference>
<dbReference type="SUPFAM" id="SSF56112">
    <property type="entry name" value="Protein kinase-like (PK-like)"/>
    <property type="match status" value="1"/>
</dbReference>
<dbReference type="CDD" id="cd14014">
    <property type="entry name" value="STKc_PknB_like"/>
    <property type="match status" value="1"/>
</dbReference>
<dbReference type="PANTHER" id="PTHR24348">
    <property type="entry name" value="SERINE/THREONINE-PROTEIN KINASE UNC-51-RELATED"/>
    <property type="match status" value="1"/>
</dbReference>
<evidence type="ECO:0000259" key="7">
    <source>
        <dbReference type="PROSITE" id="PS50011"/>
    </source>
</evidence>